<dbReference type="EMBL" id="UINC01041758">
    <property type="protein sequence ID" value="SVB43467.1"/>
    <property type="molecule type" value="Genomic_DNA"/>
</dbReference>
<sequence length="54" mass="6243">MGGVKILVYNIFLTKDNVHTLCINNQVKTQYIVNFFYLITICCINDVYGLLRIS</sequence>
<keyword evidence="1" id="KW-0472">Membrane</keyword>
<keyword evidence="1" id="KW-0812">Transmembrane</keyword>
<protein>
    <submittedName>
        <fullName evidence="2">Uncharacterized protein</fullName>
    </submittedName>
</protein>
<accession>A0A382E0W8</accession>
<evidence type="ECO:0000313" key="2">
    <source>
        <dbReference type="EMBL" id="SVB43467.1"/>
    </source>
</evidence>
<organism evidence="2">
    <name type="scientific">marine metagenome</name>
    <dbReference type="NCBI Taxonomy" id="408172"/>
    <lineage>
        <taxon>unclassified sequences</taxon>
        <taxon>metagenomes</taxon>
        <taxon>ecological metagenomes</taxon>
    </lineage>
</organism>
<evidence type="ECO:0000256" key="1">
    <source>
        <dbReference type="SAM" id="Phobius"/>
    </source>
</evidence>
<reference evidence="2" key="1">
    <citation type="submission" date="2018-05" db="EMBL/GenBank/DDBJ databases">
        <authorList>
            <person name="Lanie J.A."/>
            <person name="Ng W.-L."/>
            <person name="Kazmierczak K.M."/>
            <person name="Andrzejewski T.M."/>
            <person name="Davidsen T.M."/>
            <person name="Wayne K.J."/>
            <person name="Tettelin H."/>
            <person name="Glass J.I."/>
            <person name="Rusch D."/>
            <person name="Podicherti R."/>
            <person name="Tsui H.-C.T."/>
            <person name="Winkler M.E."/>
        </authorList>
    </citation>
    <scope>NUCLEOTIDE SEQUENCE</scope>
</reference>
<keyword evidence="1" id="KW-1133">Transmembrane helix</keyword>
<name>A0A382E0W8_9ZZZZ</name>
<proteinExistence type="predicted"/>
<dbReference type="AlphaFoldDB" id="A0A382E0W8"/>
<gene>
    <name evidence="2" type="ORF">METZ01_LOCUS196321</name>
</gene>
<feature type="transmembrane region" description="Helical" evidence="1">
    <location>
        <begin position="31"/>
        <end position="51"/>
    </location>
</feature>